<proteinExistence type="inferred from homology"/>
<keyword evidence="4 5" id="KW-0472">Membrane</keyword>
<feature type="transmembrane region" description="Helical" evidence="5">
    <location>
        <begin position="47"/>
        <end position="64"/>
    </location>
</feature>
<evidence type="ECO:0000256" key="1">
    <source>
        <dbReference type="ARBA" id="ARBA00004141"/>
    </source>
</evidence>
<dbReference type="PANTHER" id="PTHR43701">
    <property type="entry name" value="MEMBRANE TRANSPORTER PROTEIN MJ0441-RELATED"/>
    <property type="match status" value="1"/>
</dbReference>
<reference evidence="6" key="1">
    <citation type="submission" date="2023-06" db="EMBL/GenBank/DDBJ databases">
        <title>Robiginitalea aurantiacus sp. nov. and Algoriphagus sediminis sp. nov., isolated from coastal sediment.</title>
        <authorList>
            <person name="Zhou Z.Y."/>
            <person name="An J."/>
            <person name="Jia Y.W."/>
            <person name="Du Z.J."/>
        </authorList>
    </citation>
    <scope>NUCLEOTIDE SEQUENCE</scope>
    <source>
        <strain evidence="6">C2-7</strain>
    </source>
</reference>
<comment type="subcellular location">
    <subcellularLocation>
        <location evidence="5">Cell membrane</location>
        <topology evidence="5">Multi-pass membrane protein</topology>
    </subcellularLocation>
    <subcellularLocation>
        <location evidence="1">Membrane</location>
        <topology evidence="1">Multi-pass membrane protein</topology>
    </subcellularLocation>
</comment>
<sequence length="247" mass="26622">MEIATGTLVLFLVILPVLSFLYASVGHGGASGYLALMALFSFPNETMKQTALLLNLFVAGVAFYHYQKAGHFRKDLFWPFAMASIPAAFLGGMTQLDPNLYKKVLGVLLIFAVARMLWQKTEKQDPTKSIKFIQAFVLGALVGFFSGLIGIGGGIILTPIILLLHWGNMKEAAAVSALFIWVNSAAGIIGQFTSGVELYPISALMVVIAVLGGLAGSYLGSQRWNNRVLEYALATVLITASVKLLLF</sequence>
<name>A0ABT7YFD9_9BACT</name>
<dbReference type="Proteomes" id="UP001171916">
    <property type="component" value="Unassembled WGS sequence"/>
</dbReference>
<comment type="caution">
    <text evidence="6">The sequence shown here is derived from an EMBL/GenBank/DDBJ whole genome shotgun (WGS) entry which is preliminary data.</text>
</comment>
<dbReference type="PANTHER" id="PTHR43701:SF5">
    <property type="entry name" value="MEMBRANE TRANSPORTER PROTEIN-RELATED"/>
    <property type="match status" value="1"/>
</dbReference>
<organism evidence="6 7">
    <name type="scientific">Algoriphagus sediminis</name>
    <dbReference type="NCBI Taxonomy" id="3057113"/>
    <lineage>
        <taxon>Bacteria</taxon>
        <taxon>Pseudomonadati</taxon>
        <taxon>Bacteroidota</taxon>
        <taxon>Cytophagia</taxon>
        <taxon>Cytophagales</taxon>
        <taxon>Cyclobacteriaceae</taxon>
        <taxon>Algoriphagus</taxon>
    </lineage>
</organism>
<accession>A0ABT7YFD9</accession>
<feature type="transmembrane region" description="Helical" evidence="5">
    <location>
        <begin position="138"/>
        <end position="166"/>
    </location>
</feature>
<keyword evidence="5" id="KW-1003">Cell membrane</keyword>
<evidence type="ECO:0000313" key="7">
    <source>
        <dbReference type="Proteomes" id="UP001171916"/>
    </source>
</evidence>
<feature type="transmembrane region" description="Helical" evidence="5">
    <location>
        <begin position="196"/>
        <end position="216"/>
    </location>
</feature>
<feature type="transmembrane region" description="Helical" evidence="5">
    <location>
        <begin position="228"/>
        <end position="246"/>
    </location>
</feature>
<evidence type="ECO:0000256" key="2">
    <source>
        <dbReference type="ARBA" id="ARBA00022692"/>
    </source>
</evidence>
<dbReference type="RefSeq" id="WP_290001391.1">
    <property type="nucleotide sequence ID" value="NZ_JAUEPH010000006.1"/>
</dbReference>
<evidence type="ECO:0000256" key="4">
    <source>
        <dbReference type="ARBA" id="ARBA00023136"/>
    </source>
</evidence>
<evidence type="ECO:0000256" key="3">
    <source>
        <dbReference type="ARBA" id="ARBA00022989"/>
    </source>
</evidence>
<keyword evidence="2 5" id="KW-0812">Transmembrane</keyword>
<dbReference type="InterPro" id="IPR051598">
    <property type="entry name" value="TSUP/Inactive_protease-like"/>
</dbReference>
<feature type="transmembrane region" description="Helical" evidence="5">
    <location>
        <begin position="172"/>
        <end position="189"/>
    </location>
</feature>
<feature type="transmembrane region" description="Helical" evidence="5">
    <location>
        <begin position="100"/>
        <end position="118"/>
    </location>
</feature>
<keyword evidence="7" id="KW-1185">Reference proteome</keyword>
<gene>
    <name evidence="6" type="ORF">QVH07_13885</name>
</gene>
<dbReference type="EMBL" id="JAUEPH010000006">
    <property type="protein sequence ID" value="MDN3205248.1"/>
    <property type="molecule type" value="Genomic_DNA"/>
</dbReference>
<protein>
    <recommendedName>
        <fullName evidence="5">Probable membrane transporter protein</fullName>
    </recommendedName>
</protein>
<dbReference type="InterPro" id="IPR002781">
    <property type="entry name" value="TM_pro_TauE-like"/>
</dbReference>
<dbReference type="Pfam" id="PF01925">
    <property type="entry name" value="TauE"/>
    <property type="match status" value="1"/>
</dbReference>
<evidence type="ECO:0000256" key="5">
    <source>
        <dbReference type="RuleBase" id="RU363041"/>
    </source>
</evidence>
<comment type="similarity">
    <text evidence="5">Belongs to the 4-toluene sulfonate uptake permease (TSUP) (TC 2.A.102) family.</text>
</comment>
<keyword evidence="3 5" id="KW-1133">Transmembrane helix</keyword>
<evidence type="ECO:0000313" key="6">
    <source>
        <dbReference type="EMBL" id="MDN3205248.1"/>
    </source>
</evidence>